<reference evidence="1" key="1">
    <citation type="journal article" date="2023" name="G3 (Bethesda)">
        <title>A reference genome for the long-term kleptoplast-retaining sea slug Elysia crispata morphotype clarki.</title>
        <authorList>
            <person name="Eastman K.E."/>
            <person name="Pendleton A.L."/>
            <person name="Shaikh M.A."/>
            <person name="Suttiyut T."/>
            <person name="Ogas R."/>
            <person name="Tomko P."/>
            <person name="Gavelis G."/>
            <person name="Widhalm J.R."/>
            <person name="Wisecaver J.H."/>
        </authorList>
    </citation>
    <scope>NUCLEOTIDE SEQUENCE</scope>
    <source>
        <strain evidence="1">ECLA1</strain>
    </source>
</reference>
<keyword evidence="2" id="KW-1185">Reference proteome</keyword>
<dbReference type="EMBL" id="JAWDGP010002921">
    <property type="protein sequence ID" value="KAK3778565.1"/>
    <property type="molecule type" value="Genomic_DNA"/>
</dbReference>
<dbReference type="Proteomes" id="UP001283361">
    <property type="component" value="Unassembled WGS sequence"/>
</dbReference>
<proteinExistence type="predicted"/>
<gene>
    <name evidence="1" type="ORF">RRG08_057925</name>
</gene>
<evidence type="ECO:0000313" key="1">
    <source>
        <dbReference type="EMBL" id="KAK3778565.1"/>
    </source>
</evidence>
<sequence>MGKRTNSNSLTTNSKKYLVSHADKKSWRSGQQYSTLNVAGSLKAFSYHELLRQKVSLRISAEGPHVHFRPVANLCWNVDFLFFQASARTWLALCQMTFDSTTVLSVAKVRTHDFHSGSRTL</sequence>
<accession>A0AAE0ZZQ8</accession>
<organism evidence="1 2">
    <name type="scientific">Elysia crispata</name>
    <name type="common">lettuce slug</name>
    <dbReference type="NCBI Taxonomy" id="231223"/>
    <lineage>
        <taxon>Eukaryota</taxon>
        <taxon>Metazoa</taxon>
        <taxon>Spiralia</taxon>
        <taxon>Lophotrochozoa</taxon>
        <taxon>Mollusca</taxon>
        <taxon>Gastropoda</taxon>
        <taxon>Heterobranchia</taxon>
        <taxon>Euthyneura</taxon>
        <taxon>Panpulmonata</taxon>
        <taxon>Sacoglossa</taxon>
        <taxon>Placobranchoidea</taxon>
        <taxon>Plakobranchidae</taxon>
        <taxon>Elysia</taxon>
    </lineage>
</organism>
<comment type="caution">
    <text evidence="1">The sequence shown here is derived from an EMBL/GenBank/DDBJ whole genome shotgun (WGS) entry which is preliminary data.</text>
</comment>
<protein>
    <submittedName>
        <fullName evidence="1">Uncharacterized protein</fullName>
    </submittedName>
</protein>
<dbReference type="AlphaFoldDB" id="A0AAE0ZZQ8"/>
<name>A0AAE0ZZQ8_9GAST</name>
<evidence type="ECO:0000313" key="2">
    <source>
        <dbReference type="Proteomes" id="UP001283361"/>
    </source>
</evidence>